<evidence type="ECO:0000256" key="9">
    <source>
        <dbReference type="ARBA" id="ARBA00023098"/>
    </source>
</evidence>
<name>A0A5C6B9V7_9BACT</name>
<dbReference type="AlphaFoldDB" id="A0A5C6B9V7"/>
<dbReference type="Pfam" id="PF00487">
    <property type="entry name" value="FA_desaturase"/>
    <property type="match status" value="1"/>
</dbReference>
<comment type="caution">
    <text evidence="14">The sequence shown here is derived from an EMBL/GenBank/DDBJ whole genome shotgun (WGS) entry which is preliminary data.</text>
</comment>
<sequence length="327" mass="36867">MSATLSPESATDDNEDVMADIGNPEGELLEGQVLDHCLAEHPGIDWAAAAWIGIVHLGALAAPFTFSFTGLGVMLALYFLTGCIGICLGYHRLLSHKSFETYRPVRWLIAWIGGLAGEGSAIHWCANHRIHHAKSDHEGDPHSPREGFLWSHMLWCMQRIGSEDRRAMHRRWVPDLLKDPVLRFLDTTFLLWQIVIGLVLAGVGYAIDGPAMAASLVVWGVFVRMVIVLHATWCINSVTHVWGYKTYDNGDDSKNLWWVAVITFGEGWHNNHHAYQKAANYGHRWWEFDTTYQMIRLLKFTGLAWSIAPIPQRALEILAKKRLASHI</sequence>
<gene>
    <name evidence="14" type="ORF">Pla52n_10900</name>
</gene>
<keyword evidence="10 12" id="KW-0472">Membrane</keyword>
<evidence type="ECO:0000256" key="4">
    <source>
        <dbReference type="ARBA" id="ARBA00022692"/>
    </source>
</evidence>
<keyword evidence="9" id="KW-0443">Lipid metabolism</keyword>
<feature type="domain" description="Fatty acid desaturase" evidence="13">
    <location>
        <begin position="74"/>
        <end position="296"/>
    </location>
</feature>
<evidence type="ECO:0000256" key="11">
    <source>
        <dbReference type="ARBA" id="ARBA00023160"/>
    </source>
</evidence>
<proteinExistence type="inferred from homology"/>
<dbReference type="PANTHER" id="PTHR11351:SF31">
    <property type="entry name" value="DESATURASE 1, ISOFORM A-RELATED"/>
    <property type="match status" value="1"/>
</dbReference>
<dbReference type="EMBL" id="SJPN01000001">
    <property type="protein sequence ID" value="TWU08507.1"/>
    <property type="molecule type" value="Genomic_DNA"/>
</dbReference>
<evidence type="ECO:0000256" key="10">
    <source>
        <dbReference type="ARBA" id="ARBA00023136"/>
    </source>
</evidence>
<comment type="similarity">
    <text evidence="2">Belongs to the fatty acid desaturase type 2 family.</text>
</comment>
<dbReference type="RefSeq" id="WP_146518539.1">
    <property type="nucleotide sequence ID" value="NZ_CP151726.1"/>
</dbReference>
<dbReference type="CDD" id="cd03505">
    <property type="entry name" value="Delta9-FADS-like"/>
    <property type="match status" value="1"/>
</dbReference>
<dbReference type="PANTHER" id="PTHR11351">
    <property type="entry name" value="ACYL-COA DESATURASE"/>
    <property type="match status" value="1"/>
</dbReference>
<keyword evidence="3" id="KW-0444">Lipid biosynthesis</keyword>
<accession>A0A5C6B9V7</accession>
<dbReference type="OrthoDB" id="19906at2"/>
<evidence type="ECO:0000313" key="15">
    <source>
        <dbReference type="Proteomes" id="UP000320176"/>
    </source>
</evidence>
<dbReference type="Proteomes" id="UP000320176">
    <property type="component" value="Unassembled WGS sequence"/>
</dbReference>
<keyword evidence="11" id="KW-0275">Fatty acid biosynthesis</keyword>
<evidence type="ECO:0000313" key="14">
    <source>
        <dbReference type="EMBL" id="TWU08507.1"/>
    </source>
</evidence>
<evidence type="ECO:0000256" key="3">
    <source>
        <dbReference type="ARBA" id="ARBA00022516"/>
    </source>
</evidence>
<dbReference type="InterPro" id="IPR015876">
    <property type="entry name" value="Acyl-CoA_DS"/>
</dbReference>
<feature type="transmembrane region" description="Helical" evidence="12">
    <location>
        <begin position="189"/>
        <end position="207"/>
    </location>
</feature>
<reference evidence="14 15" key="1">
    <citation type="submission" date="2019-02" db="EMBL/GenBank/DDBJ databases">
        <title>Deep-cultivation of Planctomycetes and their phenomic and genomic characterization uncovers novel biology.</title>
        <authorList>
            <person name="Wiegand S."/>
            <person name="Jogler M."/>
            <person name="Boedeker C."/>
            <person name="Pinto D."/>
            <person name="Vollmers J."/>
            <person name="Rivas-Marin E."/>
            <person name="Kohn T."/>
            <person name="Peeters S.H."/>
            <person name="Heuer A."/>
            <person name="Rast P."/>
            <person name="Oberbeckmann S."/>
            <person name="Bunk B."/>
            <person name="Jeske O."/>
            <person name="Meyerdierks A."/>
            <person name="Storesund J.E."/>
            <person name="Kallscheuer N."/>
            <person name="Luecker S."/>
            <person name="Lage O.M."/>
            <person name="Pohl T."/>
            <person name="Merkel B.J."/>
            <person name="Hornburger P."/>
            <person name="Mueller R.-W."/>
            <person name="Bruemmer F."/>
            <person name="Labrenz M."/>
            <person name="Spormann A.M."/>
            <person name="Op Den Camp H."/>
            <person name="Overmann J."/>
            <person name="Amann R."/>
            <person name="Jetten M.S.M."/>
            <person name="Mascher T."/>
            <person name="Medema M.H."/>
            <person name="Devos D.P."/>
            <person name="Kaster A.-K."/>
            <person name="Ovreas L."/>
            <person name="Rohde M."/>
            <person name="Galperin M.Y."/>
            <person name="Jogler C."/>
        </authorList>
    </citation>
    <scope>NUCLEOTIDE SEQUENCE [LARGE SCALE GENOMIC DNA]</scope>
    <source>
        <strain evidence="14 15">Pla52n</strain>
    </source>
</reference>
<evidence type="ECO:0000259" key="13">
    <source>
        <dbReference type="Pfam" id="PF00487"/>
    </source>
</evidence>
<dbReference type="GO" id="GO:0016020">
    <property type="term" value="C:membrane"/>
    <property type="evidence" value="ECO:0007669"/>
    <property type="project" value="UniProtKB-SubCell"/>
</dbReference>
<dbReference type="GO" id="GO:0016717">
    <property type="term" value="F:oxidoreductase activity, acting on paired donors, with oxidation of a pair of donors resulting in the reduction of molecular oxygen to two molecules of water"/>
    <property type="evidence" value="ECO:0007669"/>
    <property type="project" value="InterPro"/>
</dbReference>
<feature type="transmembrane region" description="Helical" evidence="12">
    <location>
        <begin position="48"/>
        <end position="68"/>
    </location>
</feature>
<keyword evidence="8" id="KW-0408">Iron</keyword>
<dbReference type="InterPro" id="IPR005804">
    <property type="entry name" value="FA_desaturase_dom"/>
</dbReference>
<feature type="transmembrane region" description="Helical" evidence="12">
    <location>
        <begin position="105"/>
        <end position="126"/>
    </location>
</feature>
<comment type="subcellular location">
    <subcellularLocation>
        <location evidence="1">Membrane</location>
        <topology evidence="1">Multi-pass membrane protein</topology>
    </subcellularLocation>
</comment>
<evidence type="ECO:0000256" key="12">
    <source>
        <dbReference type="SAM" id="Phobius"/>
    </source>
</evidence>
<keyword evidence="7" id="KW-0560">Oxidoreductase</keyword>
<evidence type="ECO:0000256" key="7">
    <source>
        <dbReference type="ARBA" id="ARBA00023002"/>
    </source>
</evidence>
<feature type="transmembrane region" description="Helical" evidence="12">
    <location>
        <begin position="213"/>
        <end position="235"/>
    </location>
</feature>
<dbReference type="PRINTS" id="PR00075">
    <property type="entry name" value="FACDDSATRASE"/>
</dbReference>
<evidence type="ECO:0000256" key="2">
    <source>
        <dbReference type="ARBA" id="ARBA00008749"/>
    </source>
</evidence>
<organism evidence="14 15">
    <name type="scientific">Stieleria varia</name>
    <dbReference type="NCBI Taxonomy" id="2528005"/>
    <lineage>
        <taxon>Bacteria</taxon>
        <taxon>Pseudomonadati</taxon>
        <taxon>Planctomycetota</taxon>
        <taxon>Planctomycetia</taxon>
        <taxon>Pirellulales</taxon>
        <taxon>Pirellulaceae</taxon>
        <taxon>Stieleria</taxon>
    </lineage>
</organism>
<keyword evidence="5" id="KW-0276">Fatty acid metabolism</keyword>
<evidence type="ECO:0000256" key="5">
    <source>
        <dbReference type="ARBA" id="ARBA00022832"/>
    </source>
</evidence>
<evidence type="ECO:0000256" key="1">
    <source>
        <dbReference type="ARBA" id="ARBA00004141"/>
    </source>
</evidence>
<protein>
    <submittedName>
        <fullName evidence="14">Fatty acid desaturase</fullName>
    </submittedName>
</protein>
<keyword evidence="6 12" id="KW-1133">Transmembrane helix</keyword>
<keyword evidence="15" id="KW-1185">Reference proteome</keyword>
<evidence type="ECO:0000256" key="6">
    <source>
        <dbReference type="ARBA" id="ARBA00022989"/>
    </source>
</evidence>
<dbReference type="GO" id="GO:0006633">
    <property type="term" value="P:fatty acid biosynthetic process"/>
    <property type="evidence" value="ECO:0007669"/>
    <property type="project" value="UniProtKB-KW"/>
</dbReference>
<evidence type="ECO:0000256" key="8">
    <source>
        <dbReference type="ARBA" id="ARBA00023004"/>
    </source>
</evidence>
<keyword evidence="4 12" id="KW-0812">Transmembrane</keyword>
<feature type="transmembrane region" description="Helical" evidence="12">
    <location>
        <begin position="75"/>
        <end position="93"/>
    </location>
</feature>